<name>A0ABX1WU95_9BACT</name>
<gene>
    <name evidence="2" type="ORF">ELS83_07550</name>
</gene>
<proteinExistence type="predicted"/>
<evidence type="ECO:0000313" key="2">
    <source>
        <dbReference type="EMBL" id="NOU59670.1"/>
    </source>
</evidence>
<feature type="signal peptide" evidence="1">
    <location>
        <begin position="1"/>
        <end position="23"/>
    </location>
</feature>
<accession>A0ABX1WU95</accession>
<dbReference type="EMBL" id="RZNH01000009">
    <property type="protein sequence ID" value="NOU59670.1"/>
    <property type="molecule type" value="Genomic_DNA"/>
</dbReference>
<comment type="caution">
    <text evidence="2">The sequence shown here is derived from an EMBL/GenBank/DDBJ whole genome shotgun (WGS) entry which is preliminary data.</text>
</comment>
<keyword evidence="1" id="KW-0732">Signal</keyword>
<evidence type="ECO:0000313" key="3">
    <source>
        <dbReference type="Proteomes" id="UP000732105"/>
    </source>
</evidence>
<protein>
    <recommendedName>
        <fullName evidence="4">DUF4595 domain-containing protein</fullName>
    </recommendedName>
</protein>
<dbReference type="RefSeq" id="WP_171594943.1">
    <property type="nucleotide sequence ID" value="NZ_RZNH01000009.1"/>
</dbReference>
<feature type="chain" id="PRO_5046168271" description="DUF4595 domain-containing protein" evidence="1">
    <location>
        <begin position="24"/>
        <end position="251"/>
    </location>
</feature>
<keyword evidence="3" id="KW-1185">Reference proteome</keyword>
<evidence type="ECO:0008006" key="4">
    <source>
        <dbReference type="Google" id="ProtNLM"/>
    </source>
</evidence>
<organism evidence="2 3">
    <name type="scientific">Marinifilum caeruleilacunae</name>
    <dbReference type="NCBI Taxonomy" id="2499076"/>
    <lineage>
        <taxon>Bacteria</taxon>
        <taxon>Pseudomonadati</taxon>
        <taxon>Bacteroidota</taxon>
        <taxon>Bacteroidia</taxon>
        <taxon>Marinilabiliales</taxon>
        <taxon>Marinifilaceae</taxon>
    </lineage>
</organism>
<evidence type="ECO:0000256" key="1">
    <source>
        <dbReference type="SAM" id="SignalP"/>
    </source>
</evidence>
<sequence length="251" mass="28951">MKTLWILMLAVLFCSCSKSEALARVSNNTNVAETQIRSYVVNDKWEYNYTYNADQTLKELIFYTDGELQFTESFTYKKGRIVESLKEKADASLSVKKQYEYKGDVIVEQRIYTNGILSEVFHYEYNKENIMEKVTCKKISNSYESTQKTVITKLAGENKIKVEREGVATHVLTYDDNITPLATIPAYKAIVQINNHGLSVNTLFNEIYVGDKCSTRVEEDLEWDGNQLLGSTISYKHADKVHIQETKYEYE</sequence>
<reference evidence="2 3" key="1">
    <citation type="submission" date="2018-12" db="EMBL/GenBank/DDBJ databases">
        <title>Marinifilum JC070 sp. nov., a marine bacterium isolated from Yongle Blue Hole in the South China Sea.</title>
        <authorList>
            <person name="Fu T."/>
        </authorList>
    </citation>
    <scope>NUCLEOTIDE SEQUENCE [LARGE SCALE GENOMIC DNA]</scope>
    <source>
        <strain evidence="2 3">JC070</strain>
    </source>
</reference>
<dbReference type="PROSITE" id="PS51257">
    <property type="entry name" value="PROKAR_LIPOPROTEIN"/>
    <property type="match status" value="1"/>
</dbReference>
<dbReference type="Proteomes" id="UP000732105">
    <property type="component" value="Unassembled WGS sequence"/>
</dbReference>